<name>A0A512HUQ2_9ACTN</name>
<protein>
    <submittedName>
        <fullName evidence="2">Uncharacterized protein</fullName>
    </submittedName>
</protein>
<dbReference type="OrthoDB" id="4842984at2"/>
<gene>
    <name evidence="2" type="ORF">AFL01nite_15000</name>
</gene>
<keyword evidence="1" id="KW-1133">Transmembrane helix</keyword>
<evidence type="ECO:0000313" key="2">
    <source>
        <dbReference type="EMBL" id="GEO89173.1"/>
    </source>
</evidence>
<keyword evidence="1" id="KW-0472">Membrane</keyword>
<reference evidence="2 3" key="1">
    <citation type="submission" date="2019-07" db="EMBL/GenBank/DDBJ databases">
        <title>Whole genome shotgun sequence of Aeromicrobium flavum NBRC 107625.</title>
        <authorList>
            <person name="Hosoyama A."/>
            <person name="Uohara A."/>
            <person name="Ohji S."/>
            <person name="Ichikawa N."/>
        </authorList>
    </citation>
    <scope>NUCLEOTIDE SEQUENCE [LARGE SCALE GENOMIC DNA]</scope>
    <source>
        <strain evidence="2 3">NBRC 107625</strain>
    </source>
</reference>
<dbReference type="AlphaFoldDB" id="A0A512HUQ2"/>
<feature type="transmembrane region" description="Helical" evidence="1">
    <location>
        <begin position="111"/>
        <end position="134"/>
    </location>
</feature>
<feature type="transmembrane region" description="Helical" evidence="1">
    <location>
        <begin position="174"/>
        <end position="196"/>
    </location>
</feature>
<dbReference type="Proteomes" id="UP000321769">
    <property type="component" value="Unassembled WGS sequence"/>
</dbReference>
<accession>A0A512HUQ2</accession>
<feature type="transmembrane region" description="Helical" evidence="1">
    <location>
        <begin position="76"/>
        <end position="99"/>
    </location>
</feature>
<organism evidence="2 3">
    <name type="scientific">Aeromicrobium flavum</name>
    <dbReference type="NCBI Taxonomy" id="416568"/>
    <lineage>
        <taxon>Bacteria</taxon>
        <taxon>Bacillati</taxon>
        <taxon>Actinomycetota</taxon>
        <taxon>Actinomycetes</taxon>
        <taxon>Propionibacteriales</taxon>
        <taxon>Nocardioidaceae</taxon>
        <taxon>Aeromicrobium</taxon>
    </lineage>
</organism>
<proteinExistence type="predicted"/>
<dbReference type="EMBL" id="BJZQ01000005">
    <property type="protein sequence ID" value="GEO89173.1"/>
    <property type="molecule type" value="Genomic_DNA"/>
</dbReference>
<dbReference type="RefSeq" id="WP_146826998.1">
    <property type="nucleotide sequence ID" value="NZ_BAAAYQ010000001.1"/>
</dbReference>
<comment type="caution">
    <text evidence="2">The sequence shown here is derived from an EMBL/GenBank/DDBJ whole genome shotgun (WGS) entry which is preliminary data.</text>
</comment>
<feature type="transmembrane region" description="Helical" evidence="1">
    <location>
        <begin position="140"/>
        <end position="162"/>
    </location>
</feature>
<evidence type="ECO:0000313" key="3">
    <source>
        <dbReference type="Proteomes" id="UP000321769"/>
    </source>
</evidence>
<keyword evidence="1" id="KW-0812">Transmembrane</keyword>
<keyword evidence="3" id="KW-1185">Reference proteome</keyword>
<evidence type="ECO:0000256" key="1">
    <source>
        <dbReference type="SAM" id="Phobius"/>
    </source>
</evidence>
<sequence length="234" mass="25820">MQRPSFTDTTIRRCGVAAVVLAVASLVFAPLNALARMQTADGRTDLDNPLASWWARPALDALQPWLLDFGSADTVYLTYGKFNLIALLAVSACLLATWSRRPSRLGRTERWGWRLSILSYAVMCAAQFAVYWLGVVDTGYLVMLLGMLIGIPASITLGIGLLRARFQPRAAAWVLALDLPLSVALVAVSTQALGMWPRMLVWGLIGWSLWRETRDDELASVRGGQAMSSPRRRR</sequence>